<reference evidence="6" key="1">
    <citation type="journal article" date="2017" name="Genome Announc.">
        <title>High-Quality Whole-Genome Sequences of the Oligo-Mouse-Microbiota Bacterial Community.</title>
        <authorList>
            <person name="Garzetti D."/>
            <person name="Brugiroux S."/>
            <person name="Bunk B."/>
            <person name="Pukall R."/>
            <person name="McCoy K.D."/>
            <person name="Macpherson A.J."/>
            <person name="Stecher B."/>
        </authorList>
    </citation>
    <scope>NUCLEOTIDE SEQUENCE</scope>
    <source>
        <strain evidence="6">KB18</strain>
    </source>
</reference>
<dbReference type="InterPro" id="IPR013785">
    <property type="entry name" value="Aldolase_TIM"/>
</dbReference>
<dbReference type="KEGG" id="amur:ADH66_11580"/>
<sequence length="353" mass="40696">MQYENISAVLDMLGCPNRCRHCFVGWRPNPKLTESDLRFVAEAFRPYAKTLTVYDWNREPDFGGDYKEKWELCKELSSPDRPPERFELASVWRLARDGEYAPWLKGLGVKYVQLTLFGGEELTDSFTGRRGAYQDILKAIDVLLENGIAPRIQAFVNKQTVQELYKVEELIDRLELEKRCEGIGIPFACFVHQGSCDGEGEKLYPIWVTSDDLKKIPDKLAKYTLKHFNKRTIQEVFGREERELYRELIEDDTTESLGSTAPAVLYIDGEFNVTPNIGVPSEPWLLGNLKTDGAEKILDRLKGDKSPAQYVRATVPLKELVRDCGDPESKRLFGREDYIEYLLNRYCRREAQE</sequence>
<protein>
    <submittedName>
        <fullName evidence="7">Radical SAM protein</fullName>
    </submittedName>
</protein>
<dbReference type="SUPFAM" id="SSF102114">
    <property type="entry name" value="Radical SAM enzymes"/>
    <property type="match status" value="1"/>
</dbReference>
<gene>
    <name evidence="6" type="ORF">ADH66_11580</name>
    <name evidence="7" type="ORF">I5Q82_01900</name>
</gene>
<dbReference type="EMBL" id="CP021422">
    <property type="protein sequence ID" value="ASB41239.1"/>
    <property type="molecule type" value="Genomic_DNA"/>
</dbReference>
<reference evidence="8" key="2">
    <citation type="submission" date="2017-05" db="EMBL/GenBank/DDBJ databases">
        <title>Improved OligoMM genomes.</title>
        <authorList>
            <person name="Garzetti D."/>
        </authorList>
    </citation>
    <scope>NUCLEOTIDE SEQUENCE [LARGE SCALE GENOMIC DNA]</scope>
    <source>
        <strain evidence="8">KB18</strain>
    </source>
</reference>
<keyword evidence="3" id="KW-0408">Iron</keyword>
<feature type="domain" description="Radical SAM core" evidence="5">
    <location>
        <begin position="13"/>
        <end position="149"/>
    </location>
</feature>
<keyword evidence="1" id="KW-0949">S-adenosyl-L-methionine</keyword>
<evidence type="ECO:0000313" key="6">
    <source>
        <dbReference type="EMBL" id="ASB41239.1"/>
    </source>
</evidence>
<keyword evidence="2" id="KW-0479">Metal-binding</keyword>
<dbReference type="InterPro" id="IPR007197">
    <property type="entry name" value="rSAM"/>
</dbReference>
<dbReference type="SFLD" id="SFLDS00029">
    <property type="entry name" value="Radical_SAM"/>
    <property type="match status" value="1"/>
</dbReference>
<dbReference type="InterPro" id="IPR050377">
    <property type="entry name" value="Radical_SAM_PqqE_MftC-like"/>
</dbReference>
<dbReference type="AlphaFoldDB" id="A0A1Z2XS63"/>
<dbReference type="PANTHER" id="PTHR11228:SF7">
    <property type="entry name" value="PQQA PEPTIDE CYCLASE"/>
    <property type="match status" value="1"/>
</dbReference>
<reference evidence="7 9" key="3">
    <citation type="submission" date="2020-11" db="EMBL/GenBank/DDBJ databases">
        <title>Closed and high quality bacterial genomes of the OMM12 community.</title>
        <authorList>
            <person name="Marbouty M."/>
            <person name="Lamy-Besnier Q."/>
            <person name="Debarbieux L."/>
            <person name="Koszul R."/>
        </authorList>
    </citation>
    <scope>NUCLEOTIDE SEQUENCE [LARGE SCALE GENOMIC DNA]</scope>
    <source>
        <strain evidence="7 9">KB18</strain>
    </source>
</reference>
<evidence type="ECO:0000313" key="8">
    <source>
        <dbReference type="Proteomes" id="UP000196710"/>
    </source>
</evidence>
<organism evidence="7 9">
    <name type="scientific">Acutalibacter muris</name>
    <dbReference type="NCBI Taxonomy" id="1796620"/>
    <lineage>
        <taxon>Bacteria</taxon>
        <taxon>Bacillati</taxon>
        <taxon>Bacillota</taxon>
        <taxon>Clostridia</taxon>
        <taxon>Eubacteriales</taxon>
        <taxon>Acutalibacteraceae</taxon>
        <taxon>Acutalibacter</taxon>
    </lineage>
</organism>
<dbReference type="Proteomes" id="UP000196710">
    <property type="component" value="Chromosome"/>
</dbReference>
<dbReference type="GO" id="GO:0051536">
    <property type="term" value="F:iron-sulfur cluster binding"/>
    <property type="evidence" value="ECO:0007669"/>
    <property type="project" value="UniProtKB-KW"/>
</dbReference>
<dbReference type="EMBL" id="CP065321">
    <property type="protein sequence ID" value="QQR30512.1"/>
    <property type="molecule type" value="Genomic_DNA"/>
</dbReference>
<evidence type="ECO:0000259" key="5">
    <source>
        <dbReference type="Pfam" id="PF04055"/>
    </source>
</evidence>
<evidence type="ECO:0000256" key="3">
    <source>
        <dbReference type="ARBA" id="ARBA00023004"/>
    </source>
</evidence>
<evidence type="ECO:0000313" key="9">
    <source>
        <dbReference type="Proteomes" id="UP000596035"/>
    </source>
</evidence>
<name>A0A1Z2XS63_9FIRM</name>
<accession>A0A1Z2XS63</accession>
<evidence type="ECO:0000256" key="2">
    <source>
        <dbReference type="ARBA" id="ARBA00022723"/>
    </source>
</evidence>
<dbReference type="RefSeq" id="WP_066540625.1">
    <property type="nucleotide sequence ID" value="NZ_CP021422.1"/>
</dbReference>
<dbReference type="GO" id="GO:0046872">
    <property type="term" value="F:metal ion binding"/>
    <property type="evidence" value="ECO:0007669"/>
    <property type="project" value="UniProtKB-KW"/>
</dbReference>
<evidence type="ECO:0000256" key="1">
    <source>
        <dbReference type="ARBA" id="ARBA00022691"/>
    </source>
</evidence>
<keyword evidence="4" id="KW-0411">Iron-sulfur</keyword>
<proteinExistence type="predicted"/>
<dbReference type="InterPro" id="IPR058240">
    <property type="entry name" value="rSAM_sf"/>
</dbReference>
<evidence type="ECO:0000313" key="7">
    <source>
        <dbReference type="EMBL" id="QQR30512.1"/>
    </source>
</evidence>
<dbReference type="PANTHER" id="PTHR11228">
    <property type="entry name" value="RADICAL SAM DOMAIN PROTEIN"/>
    <property type="match status" value="1"/>
</dbReference>
<evidence type="ECO:0000256" key="4">
    <source>
        <dbReference type="ARBA" id="ARBA00023014"/>
    </source>
</evidence>
<keyword evidence="8" id="KW-1185">Reference proteome</keyword>
<dbReference type="GO" id="GO:0003824">
    <property type="term" value="F:catalytic activity"/>
    <property type="evidence" value="ECO:0007669"/>
    <property type="project" value="InterPro"/>
</dbReference>
<dbReference type="Pfam" id="PF04055">
    <property type="entry name" value="Radical_SAM"/>
    <property type="match status" value="1"/>
</dbReference>
<dbReference type="Proteomes" id="UP000596035">
    <property type="component" value="Chromosome"/>
</dbReference>
<dbReference type="Gene3D" id="3.20.20.70">
    <property type="entry name" value="Aldolase class I"/>
    <property type="match status" value="1"/>
</dbReference>